<accession>A0A432ZLJ6</accession>
<evidence type="ECO:0000256" key="1">
    <source>
        <dbReference type="ARBA" id="ARBA00003365"/>
    </source>
</evidence>
<sequence length="269" mass="28480">MSRYQARFASLAERQQGAFVPFVTLGDPTPQASIAQIKALIDGGADALELGMPFSDPVADGPVIQRANIRALEAGTKFQDCLQILREIRAYDADIPIGLLTYANLLFAKGVDNSYQQLREAGVDSVLLADTPVREGIRFSAAAKRHGIAPIFIAPPDASDALQQQIAQHSEGYIYLLSRAGVTGTDVAMQSPATHLLQRFKSLQAAPCLLGFGISTPDHVSAAIAAGAAGAISGSAVVAIIEKNLENDPQRLAALQQFVAKMKAATLKE</sequence>
<dbReference type="InterPro" id="IPR002028">
    <property type="entry name" value="Trp_synthase_suA"/>
</dbReference>
<evidence type="ECO:0000256" key="9">
    <source>
        <dbReference type="HAMAP-Rule" id="MF_00131"/>
    </source>
</evidence>
<dbReference type="Proteomes" id="UP000287996">
    <property type="component" value="Unassembled WGS sequence"/>
</dbReference>
<evidence type="ECO:0000256" key="3">
    <source>
        <dbReference type="ARBA" id="ARBA00011270"/>
    </source>
</evidence>
<keyword evidence="12" id="KW-1185">Reference proteome</keyword>
<dbReference type="EMBL" id="PIQH01000009">
    <property type="protein sequence ID" value="RUO78838.1"/>
    <property type="molecule type" value="Genomic_DNA"/>
</dbReference>
<dbReference type="AlphaFoldDB" id="A0A432ZLJ6"/>
<dbReference type="CDD" id="cd04724">
    <property type="entry name" value="Tryptophan_synthase_alpha"/>
    <property type="match status" value="1"/>
</dbReference>
<proteinExistence type="inferred from homology"/>
<dbReference type="Gene3D" id="3.20.20.70">
    <property type="entry name" value="Aldolase class I"/>
    <property type="match status" value="1"/>
</dbReference>
<evidence type="ECO:0000256" key="5">
    <source>
        <dbReference type="ARBA" id="ARBA00022822"/>
    </source>
</evidence>
<dbReference type="FunFam" id="3.20.20.70:FF:000037">
    <property type="entry name" value="Tryptophan synthase alpha chain"/>
    <property type="match status" value="1"/>
</dbReference>
<evidence type="ECO:0000313" key="11">
    <source>
        <dbReference type="EMBL" id="RUO78838.1"/>
    </source>
</evidence>
<dbReference type="PROSITE" id="PS00167">
    <property type="entry name" value="TRP_SYNTHASE_ALPHA"/>
    <property type="match status" value="1"/>
</dbReference>
<comment type="caution">
    <text evidence="11">The sequence shown here is derived from an EMBL/GenBank/DDBJ whole genome shotgun (WGS) entry which is preliminary data.</text>
</comment>
<reference evidence="11 12" key="1">
    <citation type="journal article" date="2011" name="Front. Microbiol.">
        <title>Genomic signatures of strain selection and enhancement in Bacillus atrophaeus var. globigii, a historical biowarfare simulant.</title>
        <authorList>
            <person name="Gibbons H.S."/>
            <person name="Broomall S.M."/>
            <person name="McNew L.A."/>
            <person name="Daligault H."/>
            <person name="Chapman C."/>
            <person name="Bruce D."/>
            <person name="Karavis M."/>
            <person name="Krepps M."/>
            <person name="McGregor P.A."/>
            <person name="Hong C."/>
            <person name="Park K.H."/>
            <person name="Akmal A."/>
            <person name="Feldman A."/>
            <person name="Lin J.S."/>
            <person name="Chang W.E."/>
            <person name="Higgs B.W."/>
            <person name="Demirev P."/>
            <person name="Lindquist J."/>
            <person name="Liem A."/>
            <person name="Fochler E."/>
            <person name="Read T.D."/>
            <person name="Tapia R."/>
            <person name="Johnson S."/>
            <person name="Bishop-Lilly K.A."/>
            <person name="Detter C."/>
            <person name="Han C."/>
            <person name="Sozhamannan S."/>
            <person name="Rosenzweig C.N."/>
            <person name="Skowronski E.W."/>
        </authorList>
    </citation>
    <scope>NUCLEOTIDE SEQUENCE [LARGE SCALE GENOMIC DNA]</scope>
    <source>
        <strain evidence="11 12">CC-PW-9</strain>
    </source>
</reference>
<comment type="function">
    <text evidence="1 9">The alpha subunit is responsible for the aldol cleavage of indoleglycerol phosphate to indole and glyceraldehyde 3-phosphate.</text>
</comment>
<dbReference type="SUPFAM" id="SSF51366">
    <property type="entry name" value="Ribulose-phoshate binding barrel"/>
    <property type="match status" value="1"/>
</dbReference>
<dbReference type="Pfam" id="PF00290">
    <property type="entry name" value="Trp_syntA"/>
    <property type="match status" value="1"/>
</dbReference>
<dbReference type="InterPro" id="IPR013785">
    <property type="entry name" value="Aldolase_TIM"/>
</dbReference>
<protein>
    <recommendedName>
        <fullName evidence="9">Tryptophan synthase alpha chain</fullName>
        <ecNumber evidence="9">4.2.1.20</ecNumber>
    </recommendedName>
</protein>
<dbReference type="GO" id="GO:0005829">
    <property type="term" value="C:cytosol"/>
    <property type="evidence" value="ECO:0007669"/>
    <property type="project" value="TreeGrafter"/>
</dbReference>
<dbReference type="OrthoDB" id="9804578at2"/>
<organism evidence="11 12">
    <name type="scientific">Idiomarina tyrosinivorans</name>
    <dbReference type="NCBI Taxonomy" id="1445662"/>
    <lineage>
        <taxon>Bacteria</taxon>
        <taxon>Pseudomonadati</taxon>
        <taxon>Pseudomonadota</taxon>
        <taxon>Gammaproteobacteria</taxon>
        <taxon>Alteromonadales</taxon>
        <taxon>Idiomarinaceae</taxon>
        <taxon>Idiomarina</taxon>
    </lineage>
</organism>
<evidence type="ECO:0000256" key="2">
    <source>
        <dbReference type="ARBA" id="ARBA00004733"/>
    </source>
</evidence>
<dbReference type="InterPro" id="IPR011060">
    <property type="entry name" value="RibuloseP-bd_barrel"/>
</dbReference>
<keyword evidence="6 9" id="KW-0057">Aromatic amino acid biosynthesis</keyword>
<comment type="pathway">
    <text evidence="2 9">Amino-acid biosynthesis; L-tryptophan biosynthesis; L-tryptophan from chorismate: step 5/5.</text>
</comment>
<dbReference type="HAMAP" id="MF_00131">
    <property type="entry name" value="Trp_synth_alpha"/>
    <property type="match status" value="1"/>
</dbReference>
<dbReference type="NCBIfam" id="TIGR00262">
    <property type="entry name" value="trpA"/>
    <property type="match status" value="1"/>
</dbReference>
<comment type="similarity">
    <text evidence="9 10">Belongs to the TrpA family.</text>
</comment>
<feature type="active site" description="Proton acceptor" evidence="9">
    <location>
        <position position="49"/>
    </location>
</feature>
<feature type="active site" description="Proton acceptor" evidence="9">
    <location>
        <position position="60"/>
    </location>
</feature>
<dbReference type="EC" id="4.2.1.20" evidence="9"/>
<evidence type="ECO:0000313" key="12">
    <source>
        <dbReference type="Proteomes" id="UP000287996"/>
    </source>
</evidence>
<keyword evidence="5 9" id="KW-0822">Tryptophan biosynthesis</keyword>
<evidence type="ECO:0000256" key="8">
    <source>
        <dbReference type="ARBA" id="ARBA00049047"/>
    </source>
</evidence>
<dbReference type="GO" id="GO:0004834">
    <property type="term" value="F:tryptophan synthase activity"/>
    <property type="evidence" value="ECO:0007669"/>
    <property type="project" value="UniProtKB-UniRule"/>
</dbReference>
<gene>
    <name evidence="9" type="primary">trpA</name>
    <name evidence="11" type="ORF">CWI84_09780</name>
</gene>
<dbReference type="InterPro" id="IPR018204">
    <property type="entry name" value="Trp_synthase_alpha_AS"/>
</dbReference>
<keyword evidence="7 9" id="KW-0456">Lyase</keyword>
<name>A0A432ZLJ6_9GAMM</name>
<comment type="subunit">
    <text evidence="3 9">Tetramer of two alpha and two beta chains.</text>
</comment>
<comment type="catalytic activity">
    <reaction evidence="8 9">
        <text>(1S,2R)-1-C-(indol-3-yl)glycerol 3-phosphate + L-serine = D-glyceraldehyde 3-phosphate + L-tryptophan + H2O</text>
        <dbReference type="Rhea" id="RHEA:10532"/>
        <dbReference type="ChEBI" id="CHEBI:15377"/>
        <dbReference type="ChEBI" id="CHEBI:33384"/>
        <dbReference type="ChEBI" id="CHEBI:57912"/>
        <dbReference type="ChEBI" id="CHEBI:58866"/>
        <dbReference type="ChEBI" id="CHEBI:59776"/>
        <dbReference type="EC" id="4.2.1.20"/>
    </reaction>
</comment>
<keyword evidence="4 9" id="KW-0028">Amino-acid biosynthesis</keyword>
<dbReference type="RefSeq" id="WP_126842409.1">
    <property type="nucleotide sequence ID" value="NZ_PIQH01000009.1"/>
</dbReference>
<evidence type="ECO:0000256" key="4">
    <source>
        <dbReference type="ARBA" id="ARBA00022605"/>
    </source>
</evidence>
<evidence type="ECO:0000256" key="7">
    <source>
        <dbReference type="ARBA" id="ARBA00023239"/>
    </source>
</evidence>
<evidence type="ECO:0000256" key="10">
    <source>
        <dbReference type="RuleBase" id="RU003662"/>
    </source>
</evidence>
<dbReference type="PANTHER" id="PTHR43406:SF1">
    <property type="entry name" value="TRYPTOPHAN SYNTHASE ALPHA CHAIN, CHLOROPLASTIC"/>
    <property type="match status" value="1"/>
</dbReference>
<evidence type="ECO:0000256" key="6">
    <source>
        <dbReference type="ARBA" id="ARBA00023141"/>
    </source>
</evidence>
<dbReference type="PANTHER" id="PTHR43406">
    <property type="entry name" value="TRYPTOPHAN SYNTHASE, ALPHA CHAIN"/>
    <property type="match status" value="1"/>
</dbReference>
<dbReference type="UniPathway" id="UPA00035">
    <property type="reaction ID" value="UER00044"/>
</dbReference>